<dbReference type="AlphaFoldDB" id="A0A383BZW6"/>
<accession>A0A383BZW6</accession>
<reference evidence="1" key="1">
    <citation type="submission" date="2018-05" db="EMBL/GenBank/DDBJ databases">
        <authorList>
            <person name="Lanie J.A."/>
            <person name="Ng W.-L."/>
            <person name="Kazmierczak K.M."/>
            <person name="Andrzejewski T.M."/>
            <person name="Davidsen T.M."/>
            <person name="Wayne K.J."/>
            <person name="Tettelin H."/>
            <person name="Glass J.I."/>
            <person name="Rusch D."/>
            <person name="Podicherti R."/>
            <person name="Tsui H.-C.T."/>
            <person name="Winkler M.E."/>
        </authorList>
    </citation>
    <scope>NUCLEOTIDE SEQUENCE</scope>
</reference>
<feature type="non-terminal residue" evidence="1">
    <location>
        <position position="55"/>
    </location>
</feature>
<dbReference type="EMBL" id="UINC01204631">
    <property type="protein sequence ID" value="SVE25451.1"/>
    <property type="molecule type" value="Genomic_DNA"/>
</dbReference>
<gene>
    <name evidence="1" type="ORF">METZ01_LOCUS478305</name>
</gene>
<name>A0A383BZW6_9ZZZZ</name>
<sequence>MMGIGVVDSDLEICIEFHICNLDGVCLVPPSSIEVVQDEWCPHDPPIRTIRFGPL</sequence>
<proteinExistence type="predicted"/>
<evidence type="ECO:0000313" key="1">
    <source>
        <dbReference type="EMBL" id="SVE25451.1"/>
    </source>
</evidence>
<protein>
    <submittedName>
        <fullName evidence="1">Uncharacterized protein</fullName>
    </submittedName>
</protein>
<organism evidence="1">
    <name type="scientific">marine metagenome</name>
    <dbReference type="NCBI Taxonomy" id="408172"/>
    <lineage>
        <taxon>unclassified sequences</taxon>
        <taxon>metagenomes</taxon>
        <taxon>ecological metagenomes</taxon>
    </lineage>
</organism>